<feature type="chain" id="PRO_5020603983" evidence="2">
    <location>
        <begin position="18"/>
        <end position="88"/>
    </location>
</feature>
<dbReference type="Proteomes" id="UP000294847">
    <property type="component" value="Chromosome 7"/>
</dbReference>
<dbReference type="EMBL" id="CP034210">
    <property type="protein sequence ID" value="QBZ66146.1"/>
    <property type="molecule type" value="Genomic_DNA"/>
</dbReference>
<feature type="signal peptide" evidence="2">
    <location>
        <begin position="1"/>
        <end position="17"/>
    </location>
</feature>
<proteinExistence type="predicted"/>
<feature type="region of interest" description="Disordered" evidence="1">
    <location>
        <begin position="24"/>
        <end position="53"/>
    </location>
</feature>
<name>A0A4P7NW25_PYROR</name>
<evidence type="ECO:0000313" key="3">
    <source>
        <dbReference type="EMBL" id="QBZ66146.1"/>
    </source>
</evidence>
<accession>A0A4P7NW25</accession>
<feature type="compositionally biased region" description="Low complexity" evidence="1">
    <location>
        <begin position="24"/>
        <end position="37"/>
    </location>
</feature>
<evidence type="ECO:0000313" key="4">
    <source>
        <dbReference type="Proteomes" id="UP000294847"/>
    </source>
</evidence>
<protein>
    <submittedName>
        <fullName evidence="3">Uncharacterized protein</fullName>
    </submittedName>
</protein>
<keyword evidence="2" id="KW-0732">Signal</keyword>
<gene>
    <name evidence="3" type="ORF">PoMZ_13117</name>
</gene>
<dbReference type="AlphaFoldDB" id="A0A4P7NW25"/>
<organism evidence="3 4">
    <name type="scientific">Pyricularia oryzae</name>
    <name type="common">Rice blast fungus</name>
    <name type="synonym">Magnaporthe oryzae</name>
    <dbReference type="NCBI Taxonomy" id="318829"/>
    <lineage>
        <taxon>Eukaryota</taxon>
        <taxon>Fungi</taxon>
        <taxon>Dikarya</taxon>
        <taxon>Ascomycota</taxon>
        <taxon>Pezizomycotina</taxon>
        <taxon>Sordariomycetes</taxon>
        <taxon>Sordariomycetidae</taxon>
        <taxon>Magnaporthales</taxon>
        <taxon>Pyriculariaceae</taxon>
        <taxon>Pyricularia</taxon>
    </lineage>
</organism>
<evidence type="ECO:0000256" key="1">
    <source>
        <dbReference type="SAM" id="MobiDB-lite"/>
    </source>
</evidence>
<sequence length="88" mass="9489">MKLFTFITCLLAAIALAQPILEETTSSSNNGTSTSHSAVSLDSVEEPPKKQPKCPVDPCDGACNFWAVLFTWGASCVICGLHHRNCYN</sequence>
<evidence type="ECO:0000256" key="2">
    <source>
        <dbReference type="SAM" id="SignalP"/>
    </source>
</evidence>
<reference evidence="3 4" key="1">
    <citation type="journal article" date="2019" name="Mol. Biol. Evol.">
        <title>Blast fungal genomes show frequent chromosomal changes, gene gains and losses, and effector gene turnover.</title>
        <authorList>
            <person name="Gomez Luciano L.B."/>
            <person name="Jason Tsai I."/>
            <person name="Chuma I."/>
            <person name="Tosa Y."/>
            <person name="Chen Y.H."/>
            <person name="Li J.Y."/>
            <person name="Li M.Y."/>
            <person name="Jade Lu M.Y."/>
            <person name="Nakayashiki H."/>
            <person name="Li W.H."/>
        </authorList>
    </citation>
    <scope>NUCLEOTIDE SEQUENCE [LARGE SCALE GENOMIC DNA]</scope>
    <source>
        <strain evidence="3">MZ5-1-6</strain>
    </source>
</reference>